<dbReference type="Proteomes" id="UP001226762">
    <property type="component" value="Unassembled WGS sequence"/>
</dbReference>
<reference evidence="2" key="2">
    <citation type="submission" date="2023-02" db="EMBL/GenBank/DDBJ databases">
        <title>'Rhodoalgimonas zhirmunskyi' gen. nov., isolated from a red alga.</title>
        <authorList>
            <person name="Nedashkovskaya O.I."/>
            <person name="Otstavnykh N.Y."/>
            <person name="Bystritskaya E.P."/>
            <person name="Balabanova L.A."/>
            <person name="Isaeva M.P."/>
        </authorList>
    </citation>
    <scope>NUCLEOTIDE SEQUENCE</scope>
    <source>
        <strain evidence="2">KCTC 52189</strain>
    </source>
</reference>
<dbReference type="PROSITE" id="PS00018">
    <property type="entry name" value="EF_HAND_1"/>
    <property type="match status" value="1"/>
</dbReference>
<gene>
    <name evidence="2" type="ORF">NO357_04625</name>
</gene>
<dbReference type="InterPro" id="IPR018247">
    <property type="entry name" value="EF_Hand_1_Ca_BS"/>
</dbReference>
<feature type="signal peptide" evidence="1">
    <location>
        <begin position="1"/>
        <end position="20"/>
    </location>
</feature>
<keyword evidence="1" id="KW-0732">Signal</keyword>
<dbReference type="EMBL" id="JANHAX010000001">
    <property type="protein sequence ID" value="MDQ2089184.1"/>
    <property type="molecule type" value="Genomic_DNA"/>
</dbReference>
<proteinExistence type="predicted"/>
<comment type="caution">
    <text evidence="2">The sequence shown here is derived from an EMBL/GenBank/DDBJ whole genome shotgun (WGS) entry which is preliminary data.</text>
</comment>
<evidence type="ECO:0000313" key="3">
    <source>
        <dbReference type="Proteomes" id="UP001226762"/>
    </source>
</evidence>
<dbReference type="RefSeq" id="WP_306734433.1">
    <property type="nucleotide sequence ID" value="NZ_JANHAX010000001.1"/>
</dbReference>
<evidence type="ECO:0000313" key="2">
    <source>
        <dbReference type="EMBL" id="MDQ2089184.1"/>
    </source>
</evidence>
<reference evidence="2" key="1">
    <citation type="submission" date="2022-07" db="EMBL/GenBank/DDBJ databases">
        <authorList>
            <person name="Otstavnykh N."/>
            <person name="Isaeva M."/>
            <person name="Bystritskaya E."/>
        </authorList>
    </citation>
    <scope>NUCLEOTIDE SEQUENCE</scope>
    <source>
        <strain evidence="2">KCTC 52189</strain>
    </source>
</reference>
<name>A0AAE3WAJ3_9RHOB</name>
<feature type="chain" id="PRO_5042128309" evidence="1">
    <location>
        <begin position="21"/>
        <end position="75"/>
    </location>
</feature>
<evidence type="ECO:0000256" key="1">
    <source>
        <dbReference type="SAM" id="SignalP"/>
    </source>
</evidence>
<dbReference type="InterPro" id="IPR011992">
    <property type="entry name" value="EF-hand-dom_pair"/>
</dbReference>
<protein>
    <submittedName>
        <fullName evidence="2">EF-hand domain-containing protein</fullName>
    </submittedName>
</protein>
<keyword evidence="3" id="KW-1185">Reference proteome</keyword>
<dbReference type="SUPFAM" id="SSF47473">
    <property type="entry name" value="EF-hand"/>
    <property type="match status" value="1"/>
</dbReference>
<accession>A0AAE3WAJ3</accession>
<dbReference type="AlphaFoldDB" id="A0AAE3WAJ3"/>
<dbReference type="Gene3D" id="1.10.238.10">
    <property type="entry name" value="EF-hand"/>
    <property type="match status" value="1"/>
</dbReference>
<organism evidence="2 3">
    <name type="scientific">Marimonas arenosa</name>
    <dbReference type="NCBI Taxonomy" id="1795305"/>
    <lineage>
        <taxon>Bacteria</taxon>
        <taxon>Pseudomonadati</taxon>
        <taxon>Pseudomonadota</taxon>
        <taxon>Alphaproteobacteria</taxon>
        <taxon>Rhodobacterales</taxon>
        <taxon>Paracoccaceae</taxon>
        <taxon>Marimonas</taxon>
    </lineage>
</organism>
<sequence>MKINGLLIGALVLAASQAVALPEDANGNGTYSMDEMVAAFPELTADDFAEIDANSDGEVDSVEYADAIAAEIIAE</sequence>